<dbReference type="EMBL" id="JACHMH010000001">
    <property type="protein sequence ID" value="MBB4677963.1"/>
    <property type="molecule type" value="Genomic_DNA"/>
</dbReference>
<dbReference type="AlphaFoldDB" id="A0A7W7FUZ1"/>
<feature type="domain" description="SnoaL-like" evidence="1">
    <location>
        <begin position="6"/>
        <end position="123"/>
    </location>
</feature>
<comment type="caution">
    <text evidence="2">The sequence shown here is derived from an EMBL/GenBank/DDBJ whole genome shotgun (WGS) entry which is preliminary data.</text>
</comment>
<organism evidence="2 3">
    <name type="scientific">Crossiella cryophila</name>
    <dbReference type="NCBI Taxonomy" id="43355"/>
    <lineage>
        <taxon>Bacteria</taxon>
        <taxon>Bacillati</taxon>
        <taxon>Actinomycetota</taxon>
        <taxon>Actinomycetes</taxon>
        <taxon>Pseudonocardiales</taxon>
        <taxon>Pseudonocardiaceae</taxon>
        <taxon>Crossiella</taxon>
    </lineage>
</organism>
<dbReference type="Proteomes" id="UP000533598">
    <property type="component" value="Unassembled WGS sequence"/>
</dbReference>
<evidence type="ECO:0000259" key="1">
    <source>
        <dbReference type="Pfam" id="PF13577"/>
    </source>
</evidence>
<reference evidence="2 3" key="1">
    <citation type="submission" date="2020-08" db="EMBL/GenBank/DDBJ databases">
        <title>Sequencing the genomes of 1000 actinobacteria strains.</title>
        <authorList>
            <person name="Klenk H.-P."/>
        </authorList>
    </citation>
    <scope>NUCLEOTIDE SEQUENCE [LARGE SCALE GENOMIC DNA]</scope>
    <source>
        <strain evidence="2 3">DSM 44230</strain>
    </source>
</reference>
<dbReference type="CDD" id="cd00531">
    <property type="entry name" value="NTF2_like"/>
    <property type="match status" value="1"/>
</dbReference>
<evidence type="ECO:0000313" key="3">
    <source>
        <dbReference type="Proteomes" id="UP000533598"/>
    </source>
</evidence>
<dbReference type="Gene3D" id="3.10.450.50">
    <property type="match status" value="1"/>
</dbReference>
<dbReference type="Pfam" id="PF13577">
    <property type="entry name" value="SnoaL_4"/>
    <property type="match status" value="1"/>
</dbReference>
<dbReference type="RefSeq" id="WP_185003844.1">
    <property type="nucleotide sequence ID" value="NZ_BAAAUI010000027.1"/>
</dbReference>
<evidence type="ECO:0000313" key="2">
    <source>
        <dbReference type="EMBL" id="MBB4677963.1"/>
    </source>
</evidence>
<protein>
    <recommendedName>
        <fullName evidence="1">SnoaL-like domain-containing protein</fullName>
    </recommendedName>
</protein>
<keyword evidence="3" id="KW-1185">Reference proteome</keyword>
<dbReference type="InterPro" id="IPR032710">
    <property type="entry name" value="NTF2-like_dom_sf"/>
</dbReference>
<name>A0A7W7FUZ1_9PSEU</name>
<gene>
    <name evidence="2" type="ORF">HNR67_004081</name>
</gene>
<sequence length="139" mass="15556">MGELGKLLDRNEIADLLARLGRWLDGLGGDPAEIYDRDVVVRSPRGEFRGLARVVEFVRGSDQGDRFQHFHSDVLIEVDGDRGVVHANQVVHFYLQGAAPHRTSGLRVTYTVARRPGGWRLVSSEIRLEWIIGELPLSA</sequence>
<accession>A0A7W7FUZ1</accession>
<proteinExistence type="predicted"/>
<dbReference type="SUPFAM" id="SSF54427">
    <property type="entry name" value="NTF2-like"/>
    <property type="match status" value="1"/>
</dbReference>
<dbReference type="InterPro" id="IPR037401">
    <property type="entry name" value="SnoaL-like"/>
</dbReference>